<dbReference type="Proteomes" id="UP000237000">
    <property type="component" value="Unassembled WGS sequence"/>
</dbReference>
<sequence length="66" mass="7685">MSGLSEFLIFPCLNKVFSDQKKLLYTRHFPLLYESYNFKSSPQSVCCLFNEIIPSESEEVTVRDSQ</sequence>
<gene>
    <name evidence="1" type="ORF">TorRG33x02_004380</name>
</gene>
<organism evidence="1 2">
    <name type="scientific">Trema orientale</name>
    <name type="common">Charcoal tree</name>
    <name type="synonym">Celtis orientalis</name>
    <dbReference type="NCBI Taxonomy" id="63057"/>
    <lineage>
        <taxon>Eukaryota</taxon>
        <taxon>Viridiplantae</taxon>
        <taxon>Streptophyta</taxon>
        <taxon>Embryophyta</taxon>
        <taxon>Tracheophyta</taxon>
        <taxon>Spermatophyta</taxon>
        <taxon>Magnoliopsida</taxon>
        <taxon>eudicotyledons</taxon>
        <taxon>Gunneridae</taxon>
        <taxon>Pentapetalae</taxon>
        <taxon>rosids</taxon>
        <taxon>fabids</taxon>
        <taxon>Rosales</taxon>
        <taxon>Cannabaceae</taxon>
        <taxon>Trema</taxon>
    </lineage>
</organism>
<name>A0A2P5G248_TREOI</name>
<evidence type="ECO:0000313" key="1">
    <source>
        <dbReference type="EMBL" id="POO04134.1"/>
    </source>
</evidence>
<protein>
    <submittedName>
        <fullName evidence="1">Uncharacterized protein</fullName>
    </submittedName>
</protein>
<comment type="caution">
    <text evidence="1">The sequence shown here is derived from an EMBL/GenBank/DDBJ whole genome shotgun (WGS) entry which is preliminary data.</text>
</comment>
<proteinExistence type="predicted"/>
<accession>A0A2P5G248</accession>
<evidence type="ECO:0000313" key="2">
    <source>
        <dbReference type="Proteomes" id="UP000237000"/>
    </source>
</evidence>
<keyword evidence="2" id="KW-1185">Reference proteome</keyword>
<dbReference type="InParanoid" id="A0A2P5G248"/>
<dbReference type="AlphaFoldDB" id="A0A2P5G248"/>
<dbReference type="OrthoDB" id="10306206at2759"/>
<reference evidence="2" key="1">
    <citation type="submission" date="2016-06" db="EMBL/GenBank/DDBJ databases">
        <title>Parallel loss of symbiosis genes in relatives of nitrogen-fixing non-legume Parasponia.</title>
        <authorList>
            <person name="Van Velzen R."/>
            <person name="Holmer R."/>
            <person name="Bu F."/>
            <person name="Rutten L."/>
            <person name="Van Zeijl A."/>
            <person name="Liu W."/>
            <person name="Santuari L."/>
            <person name="Cao Q."/>
            <person name="Sharma T."/>
            <person name="Shen D."/>
            <person name="Roswanjaya Y."/>
            <person name="Wardhani T."/>
            <person name="Kalhor M.S."/>
            <person name="Jansen J."/>
            <person name="Van den Hoogen J."/>
            <person name="Gungor B."/>
            <person name="Hartog M."/>
            <person name="Hontelez J."/>
            <person name="Verver J."/>
            <person name="Yang W.-C."/>
            <person name="Schijlen E."/>
            <person name="Repin R."/>
            <person name="Schilthuizen M."/>
            <person name="Schranz E."/>
            <person name="Heidstra R."/>
            <person name="Miyata K."/>
            <person name="Fedorova E."/>
            <person name="Kohlen W."/>
            <person name="Bisseling T."/>
            <person name="Smit S."/>
            <person name="Geurts R."/>
        </authorList>
    </citation>
    <scope>NUCLEOTIDE SEQUENCE [LARGE SCALE GENOMIC DNA]</scope>
    <source>
        <strain evidence="2">cv. RG33-2</strain>
    </source>
</reference>
<dbReference type="EMBL" id="JXTC01000001">
    <property type="protein sequence ID" value="POO04134.1"/>
    <property type="molecule type" value="Genomic_DNA"/>
</dbReference>